<dbReference type="AlphaFoldDB" id="A0A2P2NE84"/>
<protein>
    <submittedName>
        <fullName evidence="1">Uncharacterized protein</fullName>
    </submittedName>
</protein>
<reference evidence="1" key="1">
    <citation type="submission" date="2018-02" db="EMBL/GenBank/DDBJ databases">
        <title>Rhizophora mucronata_Transcriptome.</title>
        <authorList>
            <person name="Meera S.P."/>
            <person name="Sreeshan A."/>
            <person name="Augustine A."/>
        </authorList>
    </citation>
    <scope>NUCLEOTIDE SEQUENCE</scope>
    <source>
        <tissue evidence="1">Leaf</tissue>
    </source>
</reference>
<dbReference type="EMBL" id="GGEC01060322">
    <property type="protein sequence ID" value="MBX40806.1"/>
    <property type="molecule type" value="Transcribed_RNA"/>
</dbReference>
<evidence type="ECO:0000313" key="1">
    <source>
        <dbReference type="EMBL" id="MBX40806.1"/>
    </source>
</evidence>
<name>A0A2P2NE84_RHIMU</name>
<proteinExistence type="predicted"/>
<organism evidence="1">
    <name type="scientific">Rhizophora mucronata</name>
    <name type="common">Asiatic mangrove</name>
    <dbReference type="NCBI Taxonomy" id="61149"/>
    <lineage>
        <taxon>Eukaryota</taxon>
        <taxon>Viridiplantae</taxon>
        <taxon>Streptophyta</taxon>
        <taxon>Embryophyta</taxon>
        <taxon>Tracheophyta</taxon>
        <taxon>Spermatophyta</taxon>
        <taxon>Magnoliopsida</taxon>
        <taxon>eudicotyledons</taxon>
        <taxon>Gunneridae</taxon>
        <taxon>Pentapetalae</taxon>
        <taxon>rosids</taxon>
        <taxon>fabids</taxon>
        <taxon>Malpighiales</taxon>
        <taxon>Rhizophoraceae</taxon>
        <taxon>Rhizophora</taxon>
    </lineage>
</organism>
<accession>A0A2P2NE84</accession>
<sequence length="53" mass="6129">MVPCYLQENFRSNAFTSLRFDFECTHLMLLAQQLLSADSPFFSSDAQDATMWC</sequence>